<dbReference type="Pfam" id="PF13041">
    <property type="entry name" value="PPR_2"/>
    <property type="match status" value="1"/>
</dbReference>
<dbReference type="PANTHER" id="PTHR47926:SF437">
    <property type="entry name" value="PENTACOTRIPEPTIDE-REPEAT REGION OF PRORP DOMAIN-CONTAINING PROTEIN"/>
    <property type="match status" value="1"/>
</dbReference>
<dbReference type="PROSITE" id="PS51375">
    <property type="entry name" value="PPR"/>
    <property type="match status" value="3"/>
</dbReference>
<dbReference type="InterPro" id="IPR046848">
    <property type="entry name" value="E_motif"/>
</dbReference>
<dbReference type="GO" id="GO:0009451">
    <property type="term" value="P:RNA modification"/>
    <property type="evidence" value="ECO:0007669"/>
    <property type="project" value="InterPro"/>
</dbReference>
<protein>
    <recommendedName>
        <fullName evidence="5">Pentatricopeptide repeat-containing protein</fullName>
    </recommendedName>
</protein>
<comment type="caution">
    <text evidence="3">The sequence shown here is derived from an EMBL/GenBank/DDBJ whole genome shotgun (WGS) entry which is preliminary data.</text>
</comment>
<keyword evidence="1" id="KW-0677">Repeat</keyword>
<evidence type="ECO:0000313" key="4">
    <source>
        <dbReference type="Proteomes" id="UP000886885"/>
    </source>
</evidence>
<evidence type="ECO:0000256" key="2">
    <source>
        <dbReference type="PROSITE-ProRule" id="PRU00708"/>
    </source>
</evidence>
<proteinExistence type="predicted"/>
<evidence type="ECO:0008006" key="5">
    <source>
        <dbReference type="Google" id="ProtNLM"/>
    </source>
</evidence>
<dbReference type="InterPro" id="IPR002885">
    <property type="entry name" value="PPR_rpt"/>
</dbReference>
<dbReference type="FunFam" id="1.25.40.10:FF:000184">
    <property type="entry name" value="Pentatricopeptide repeat-containing protein, chloroplastic"/>
    <property type="match status" value="1"/>
</dbReference>
<feature type="repeat" description="PPR" evidence="2">
    <location>
        <begin position="168"/>
        <end position="202"/>
    </location>
</feature>
<dbReference type="Proteomes" id="UP000886885">
    <property type="component" value="Chromosome 14D"/>
</dbReference>
<dbReference type="InterPro" id="IPR046960">
    <property type="entry name" value="PPR_At4g14850-like_plant"/>
</dbReference>
<keyword evidence="4" id="KW-1185">Reference proteome</keyword>
<reference evidence="3" key="1">
    <citation type="journal article" date="2020" name="bioRxiv">
        <title>Hybrid origin of Populus tomentosa Carr. identified through genome sequencing and phylogenomic analysis.</title>
        <authorList>
            <person name="An X."/>
            <person name="Gao K."/>
            <person name="Chen Z."/>
            <person name="Li J."/>
            <person name="Yang X."/>
            <person name="Yang X."/>
            <person name="Zhou J."/>
            <person name="Guo T."/>
            <person name="Zhao T."/>
            <person name="Huang S."/>
            <person name="Miao D."/>
            <person name="Khan W.U."/>
            <person name="Rao P."/>
            <person name="Ye M."/>
            <person name="Lei B."/>
            <person name="Liao W."/>
            <person name="Wang J."/>
            <person name="Ji L."/>
            <person name="Li Y."/>
            <person name="Guo B."/>
            <person name="Mustafa N.S."/>
            <person name="Li S."/>
            <person name="Yun Q."/>
            <person name="Keller S.R."/>
            <person name="Mao J."/>
            <person name="Zhang R."/>
            <person name="Strauss S.H."/>
        </authorList>
    </citation>
    <scope>NUCLEOTIDE SEQUENCE</scope>
    <source>
        <strain evidence="3">GM15</strain>
        <tissue evidence="3">Leaf</tissue>
    </source>
</reference>
<dbReference type="OrthoDB" id="185373at2759"/>
<sequence length="604" mass="67972">MQTATIHLHNLSIQKQRSRNKNLDDKVERREKLKTYFLLVLKLNWTRKTLLQIHALILRNAIDANVNILTKFITTCGLLSSIRHARHLFDNRSHRGDTFLCNSMIKSHVVMRQLADAFTLYKDLRRETCFVPDNFTFTVLAKCCALRMAVWEGSETHGHVVKIGFCFDMYVSTALVDMYAKFGNLGLARKVFNDMPDRSLVSWTALIGGYSSTVFEPNEVTVVSILPAIATLGALELGEWVHRFVQRKKFDAAVNVCTSLVDMYAKCGEISKAREVFSEIPKKETATWNALINGFAMNGLASEALEAFSEMQQEGIKPNDITMTGVLSACSHGGLVEEGKGQFKAMIESGLSPKIEHYGCLVDLLGRAGCLDEAENLIKSMPFEANGIILSSFSFACGFSNDVTRAQRVLNQAVNMEPGNNGIYVMMRNLYAMEERWKDVKEINGLMRRRGAKKEVGSSAIEVDSRVSEFISGGIAHPQLDVIESVIGCRFLPKLDNEINNARNSAYKEWFASLENLVLIVQRQFQYRRKSPGLDAILMNPSIMFFLVQETRLYIEDWIGLKTLDEAGKVKLINVSGGFLHISQTDMKKYILPYLEEHTPPSTQ</sequence>
<gene>
    <name evidence="3" type="ORF">POTOM_047736</name>
</gene>
<evidence type="ECO:0000313" key="3">
    <source>
        <dbReference type="EMBL" id="KAG6747845.1"/>
    </source>
</evidence>
<organism evidence="3 4">
    <name type="scientific">Populus tomentosa</name>
    <name type="common">Chinese white poplar</name>
    <dbReference type="NCBI Taxonomy" id="118781"/>
    <lineage>
        <taxon>Eukaryota</taxon>
        <taxon>Viridiplantae</taxon>
        <taxon>Streptophyta</taxon>
        <taxon>Embryophyta</taxon>
        <taxon>Tracheophyta</taxon>
        <taxon>Spermatophyta</taxon>
        <taxon>Magnoliopsida</taxon>
        <taxon>eudicotyledons</taxon>
        <taxon>Gunneridae</taxon>
        <taxon>Pentapetalae</taxon>
        <taxon>rosids</taxon>
        <taxon>fabids</taxon>
        <taxon>Malpighiales</taxon>
        <taxon>Salicaceae</taxon>
        <taxon>Saliceae</taxon>
        <taxon>Populus</taxon>
    </lineage>
</organism>
<name>A0A8X8CB43_POPTO</name>
<evidence type="ECO:0000256" key="1">
    <source>
        <dbReference type="ARBA" id="ARBA00022737"/>
    </source>
</evidence>
<feature type="repeat" description="PPR" evidence="2">
    <location>
        <begin position="284"/>
        <end position="318"/>
    </location>
</feature>
<dbReference type="NCBIfam" id="TIGR00756">
    <property type="entry name" value="PPR"/>
    <property type="match status" value="2"/>
</dbReference>
<accession>A0A8X8CB43</accession>
<dbReference type="AlphaFoldDB" id="A0A8X8CB43"/>
<dbReference type="Pfam" id="PF20431">
    <property type="entry name" value="E_motif"/>
    <property type="match status" value="1"/>
</dbReference>
<dbReference type="GO" id="GO:0003723">
    <property type="term" value="F:RNA binding"/>
    <property type="evidence" value="ECO:0007669"/>
    <property type="project" value="InterPro"/>
</dbReference>
<dbReference type="PANTHER" id="PTHR47926">
    <property type="entry name" value="PENTATRICOPEPTIDE REPEAT-CONTAINING PROTEIN"/>
    <property type="match status" value="1"/>
</dbReference>
<dbReference type="Pfam" id="PF02089">
    <property type="entry name" value="Palm_thioest"/>
    <property type="match status" value="1"/>
</dbReference>
<dbReference type="EMBL" id="JAAWWB010000028">
    <property type="protein sequence ID" value="KAG6747845.1"/>
    <property type="molecule type" value="Genomic_DNA"/>
</dbReference>
<feature type="repeat" description="PPR" evidence="2">
    <location>
        <begin position="319"/>
        <end position="353"/>
    </location>
</feature>
<dbReference type="Pfam" id="PF01535">
    <property type="entry name" value="PPR"/>
    <property type="match status" value="4"/>
</dbReference>